<dbReference type="AlphaFoldDB" id="A0AAE0YW98"/>
<evidence type="ECO:0000313" key="2">
    <source>
        <dbReference type="Proteomes" id="UP001283361"/>
    </source>
</evidence>
<reference evidence="1" key="1">
    <citation type="journal article" date="2023" name="G3 (Bethesda)">
        <title>A reference genome for the long-term kleptoplast-retaining sea slug Elysia crispata morphotype clarki.</title>
        <authorList>
            <person name="Eastman K.E."/>
            <person name="Pendleton A.L."/>
            <person name="Shaikh M.A."/>
            <person name="Suttiyut T."/>
            <person name="Ogas R."/>
            <person name="Tomko P."/>
            <person name="Gavelis G."/>
            <person name="Widhalm J.R."/>
            <person name="Wisecaver J.H."/>
        </authorList>
    </citation>
    <scope>NUCLEOTIDE SEQUENCE</scope>
    <source>
        <strain evidence="1">ECLA1</strain>
    </source>
</reference>
<dbReference type="EMBL" id="JAWDGP010005269">
    <property type="protein sequence ID" value="KAK3758464.1"/>
    <property type="molecule type" value="Genomic_DNA"/>
</dbReference>
<comment type="caution">
    <text evidence="1">The sequence shown here is derived from an EMBL/GenBank/DDBJ whole genome shotgun (WGS) entry which is preliminary data.</text>
</comment>
<keyword evidence="2" id="KW-1185">Reference proteome</keyword>
<proteinExistence type="predicted"/>
<gene>
    <name evidence="1" type="ORF">RRG08_058734</name>
</gene>
<accession>A0AAE0YW98</accession>
<protein>
    <submittedName>
        <fullName evidence="1">Uncharacterized protein</fullName>
    </submittedName>
</protein>
<name>A0AAE0YW98_9GAST</name>
<evidence type="ECO:0000313" key="1">
    <source>
        <dbReference type="EMBL" id="KAK3758464.1"/>
    </source>
</evidence>
<organism evidence="1 2">
    <name type="scientific">Elysia crispata</name>
    <name type="common">lettuce slug</name>
    <dbReference type="NCBI Taxonomy" id="231223"/>
    <lineage>
        <taxon>Eukaryota</taxon>
        <taxon>Metazoa</taxon>
        <taxon>Spiralia</taxon>
        <taxon>Lophotrochozoa</taxon>
        <taxon>Mollusca</taxon>
        <taxon>Gastropoda</taxon>
        <taxon>Heterobranchia</taxon>
        <taxon>Euthyneura</taxon>
        <taxon>Panpulmonata</taxon>
        <taxon>Sacoglossa</taxon>
        <taxon>Placobranchoidea</taxon>
        <taxon>Plakobranchidae</taxon>
        <taxon>Elysia</taxon>
    </lineage>
</organism>
<dbReference type="Proteomes" id="UP001283361">
    <property type="component" value="Unassembled WGS sequence"/>
</dbReference>
<sequence>MLVRIADLEGETTYPMPAQTISQSRLGLLHACLVPGAGHVLVWGEQDLSRDTSTRDSGLGSMWDHGAPHYCCQNCQIMECDREFRCDSNHRLSSIIF</sequence>